<protein>
    <submittedName>
        <fullName evidence="9">Uncharacterized protein</fullName>
    </submittedName>
</protein>
<dbReference type="InterPro" id="IPR012677">
    <property type="entry name" value="Nucleotide-bd_a/b_plait_sf"/>
</dbReference>
<evidence type="ECO:0000313" key="9">
    <source>
        <dbReference type="EMBL" id="KAK9789966.1"/>
    </source>
</evidence>
<reference evidence="9 10" key="1">
    <citation type="journal article" date="2024" name="Nat. Commun.">
        <title>Phylogenomics reveals the evolutionary origins of lichenization in chlorophyte algae.</title>
        <authorList>
            <person name="Puginier C."/>
            <person name="Libourel C."/>
            <person name="Otte J."/>
            <person name="Skaloud P."/>
            <person name="Haon M."/>
            <person name="Grisel S."/>
            <person name="Petersen M."/>
            <person name="Berrin J.G."/>
            <person name="Delaux P.M."/>
            <person name="Dal Grande F."/>
            <person name="Keller J."/>
        </authorList>
    </citation>
    <scope>NUCLEOTIDE SEQUENCE [LARGE SCALE GENOMIC DNA]</scope>
    <source>
        <strain evidence="9 10">SAG 2036</strain>
    </source>
</reference>
<dbReference type="InterPro" id="IPR045180">
    <property type="entry name" value="La_dom_prot"/>
</dbReference>
<dbReference type="GO" id="GO:1990904">
    <property type="term" value="C:ribonucleoprotein complex"/>
    <property type="evidence" value="ECO:0007669"/>
    <property type="project" value="UniProtKB-UniRule"/>
</dbReference>
<proteinExistence type="predicted"/>
<dbReference type="PANTHER" id="PTHR22792:SF140">
    <property type="entry name" value="ACHILLES, ISOFORM A"/>
    <property type="match status" value="1"/>
</dbReference>
<evidence type="ECO:0000256" key="2">
    <source>
        <dbReference type="ARBA" id="ARBA00022884"/>
    </source>
</evidence>
<dbReference type="InterPro" id="IPR035979">
    <property type="entry name" value="RBD_domain_sf"/>
</dbReference>
<feature type="domain" description="RRM" evidence="6">
    <location>
        <begin position="116"/>
        <end position="185"/>
    </location>
</feature>
<dbReference type="InterPro" id="IPR002344">
    <property type="entry name" value="Lupus_La"/>
</dbReference>
<evidence type="ECO:0000256" key="1">
    <source>
        <dbReference type="ARBA" id="ARBA00004123"/>
    </source>
</evidence>
<comment type="subcellular location">
    <subcellularLocation>
        <location evidence="1">Nucleus</location>
    </subcellularLocation>
</comment>
<feature type="compositionally biased region" description="Basic and acidic residues" evidence="5">
    <location>
        <begin position="355"/>
        <end position="367"/>
    </location>
</feature>
<dbReference type="InterPro" id="IPR036388">
    <property type="entry name" value="WH-like_DNA-bd_sf"/>
</dbReference>
<dbReference type="PRINTS" id="PR00302">
    <property type="entry name" value="LUPUSLA"/>
</dbReference>
<dbReference type="InterPro" id="IPR036390">
    <property type="entry name" value="WH_DNA-bd_sf"/>
</dbReference>
<feature type="domain" description="HTH La-type RNA-binding" evidence="7">
    <location>
        <begin position="3"/>
        <end position="109"/>
    </location>
</feature>
<dbReference type="Proteomes" id="UP001465755">
    <property type="component" value="Unassembled WGS sequence"/>
</dbReference>
<evidence type="ECO:0000259" key="8">
    <source>
        <dbReference type="PROSITE" id="PS51939"/>
    </source>
</evidence>
<dbReference type="SMART" id="SM00360">
    <property type="entry name" value="RRM"/>
    <property type="match status" value="1"/>
</dbReference>
<dbReference type="Gene3D" id="1.10.10.10">
    <property type="entry name" value="Winged helix-like DNA-binding domain superfamily/Winged helix DNA-binding domain"/>
    <property type="match status" value="1"/>
</dbReference>
<dbReference type="PROSITE" id="PS50102">
    <property type="entry name" value="RRM"/>
    <property type="match status" value="1"/>
</dbReference>
<dbReference type="PROSITE" id="PS51939">
    <property type="entry name" value="XRRM"/>
    <property type="match status" value="1"/>
</dbReference>
<dbReference type="Pfam" id="PF00076">
    <property type="entry name" value="RRM_1"/>
    <property type="match status" value="1"/>
</dbReference>
<comment type="caution">
    <text evidence="9">The sequence shown here is derived from an EMBL/GenBank/DDBJ whole genome shotgun (WGS) entry which is preliminary data.</text>
</comment>
<evidence type="ECO:0000256" key="4">
    <source>
        <dbReference type="PROSITE-ProRule" id="PRU00332"/>
    </source>
</evidence>
<sequence length="401" mass="43356">MAAQLESEKAEKVKKQVEFYFSDSNAPRDKFLLQHIQADPEGFVDLAVICKFSRMQAILFPGKQFDSQCTVGNDLAKQVGEALRPCQSLQVNEEGTRVKRATELDPEAAVKGVDERSLYAAPFPFDATLERLSAFWSSVGPTNGVRLRRHAVSKDFKGSVFVEFSTQEAMKEVLGKDLEFEHAALRMEPKLEYMARKQGDRSTALLVEVAEGHASDAAAEAPADDATPNAAEATPDAAQATPDAAQASPPEAAASAQAEPEEYEPGCIVRVAFAAQPKLAWTAVKEAFGGSDRGVRFVELSEDGDEQLALVRFDSHANAEGALQKRDGDGKIAVEGNSGSVSLLEGEQESAMYKKWAESRKQHEARRAQGGNARGRGRGRGFKRDKGGGGGRGRGAKRGRR</sequence>
<dbReference type="PROSITE" id="PS50961">
    <property type="entry name" value="HTH_LA"/>
    <property type="match status" value="1"/>
</dbReference>
<evidence type="ECO:0000256" key="3">
    <source>
        <dbReference type="ARBA" id="ARBA00023242"/>
    </source>
</evidence>
<dbReference type="GO" id="GO:0006396">
    <property type="term" value="P:RNA processing"/>
    <property type="evidence" value="ECO:0007669"/>
    <property type="project" value="InterPro"/>
</dbReference>
<feature type="domain" description="XRRM" evidence="8">
    <location>
        <begin position="262"/>
        <end position="387"/>
    </location>
</feature>
<evidence type="ECO:0000259" key="7">
    <source>
        <dbReference type="PROSITE" id="PS50961"/>
    </source>
</evidence>
<feature type="region of interest" description="Disordered" evidence="5">
    <location>
        <begin position="215"/>
        <end position="260"/>
    </location>
</feature>
<accession>A0AAW1NQ47</accession>
<dbReference type="SMART" id="SM00715">
    <property type="entry name" value="LA"/>
    <property type="match status" value="1"/>
</dbReference>
<dbReference type="GO" id="GO:0003729">
    <property type="term" value="F:mRNA binding"/>
    <property type="evidence" value="ECO:0007669"/>
    <property type="project" value="TreeGrafter"/>
</dbReference>
<keyword evidence="10" id="KW-1185">Reference proteome</keyword>
<feature type="compositionally biased region" description="Low complexity" evidence="5">
    <location>
        <begin position="215"/>
        <end position="258"/>
    </location>
</feature>
<dbReference type="InterPro" id="IPR006630">
    <property type="entry name" value="La_HTH"/>
</dbReference>
<evidence type="ECO:0000259" key="6">
    <source>
        <dbReference type="PROSITE" id="PS50102"/>
    </source>
</evidence>
<dbReference type="Pfam" id="PF08777">
    <property type="entry name" value="RRM_3"/>
    <property type="match status" value="1"/>
</dbReference>
<organism evidence="9 10">
    <name type="scientific">Symbiochloris irregularis</name>
    <dbReference type="NCBI Taxonomy" id="706552"/>
    <lineage>
        <taxon>Eukaryota</taxon>
        <taxon>Viridiplantae</taxon>
        <taxon>Chlorophyta</taxon>
        <taxon>core chlorophytes</taxon>
        <taxon>Trebouxiophyceae</taxon>
        <taxon>Trebouxiales</taxon>
        <taxon>Trebouxiaceae</taxon>
        <taxon>Symbiochloris</taxon>
    </lineage>
</organism>
<dbReference type="InterPro" id="IPR014886">
    <property type="entry name" value="La_xRRM"/>
</dbReference>
<gene>
    <name evidence="9" type="ORF">WJX73_008316</name>
</gene>
<dbReference type="InterPro" id="IPR000504">
    <property type="entry name" value="RRM_dom"/>
</dbReference>
<dbReference type="EMBL" id="JALJOQ010000199">
    <property type="protein sequence ID" value="KAK9789966.1"/>
    <property type="molecule type" value="Genomic_DNA"/>
</dbReference>
<feature type="region of interest" description="Disordered" evidence="5">
    <location>
        <begin position="352"/>
        <end position="401"/>
    </location>
</feature>
<name>A0AAW1NQ47_9CHLO</name>
<dbReference type="CDD" id="cd12291">
    <property type="entry name" value="RRM1_La"/>
    <property type="match status" value="1"/>
</dbReference>
<keyword evidence="2 4" id="KW-0694">RNA-binding</keyword>
<dbReference type="Pfam" id="PF05383">
    <property type="entry name" value="La"/>
    <property type="match status" value="1"/>
</dbReference>
<evidence type="ECO:0000313" key="10">
    <source>
        <dbReference type="Proteomes" id="UP001465755"/>
    </source>
</evidence>
<dbReference type="AlphaFoldDB" id="A0AAW1NQ47"/>
<dbReference type="PANTHER" id="PTHR22792">
    <property type="entry name" value="LUPUS LA PROTEIN-RELATED"/>
    <property type="match status" value="1"/>
</dbReference>
<dbReference type="Gene3D" id="3.30.70.330">
    <property type="match status" value="2"/>
</dbReference>
<keyword evidence="3" id="KW-0539">Nucleus</keyword>
<dbReference type="SUPFAM" id="SSF46785">
    <property type="entry name" value="Winged helix' DNA-binding domain"/>
    <property type="match status" value="1"/>
</dbReference>
<evidence type="ECO:0000256" key="5">
    <source>
        <dbReference type="SAM" id="MobiDB-lite"/>
    </source>
</evidence>
<dbReference type="SUPFAM" id="SSF54928">
    <property type="entry name" value="RNA-binding domain, RBD"/>
    <property type="match status" value="1"/>
</dbReference>
<dbReference type="GO" id="GO:0005634">
    <property type="term" value="C:nucleus"/>
    <property type="evidence" value="ECO:0007669"/>
    <property type="project" value="UniProtKB-SubCell"/>
</dbReference>